<proteinExistence type="predicted"/>
<keyword evidence="1" id="KW-0732">Signal</keyword>
<gene>
    <name evidence="2" type="ORF">SAMN05660686_04759</name>
</gene>
<dbReference type="OrthoDB" id="9807335at2"/>
<dbReference type="RefSeq" id="WP_093154373.1">
    <property type="nucleotide sequence ID" value="NZ_FNBW01000021.1"/>
</dbReference>
<protein>
    <submittedName>
        <fullName evidence="2">Conjugal transfer/entry exclusion protein</fullName>
    </submittedName>
</protein>
<evidence type="ECO:0000313" key="2">
    <source>
        <dbReference type="EMBL" id="SDG53823.1"/>
    </source>
</evidence>
<keyword evidence="3" id="KW-1185">Reference proteome</keyword>
<name>A0A8G2BME8_9PROT</name>
<evidence type="ECO:0000313" key="3">
    <source>
        <dbReference type="Proteomes" id="UP000198615"/>
    </source>
</evidence>
<dbReference type="AlphaFoldDB" id="A0A8G2BME8"/>
<evidence type="ECO:0000256" key="1">
    <source>
        <dbReference type="SAM" id="SignalP"/>
    </source>
</evidence>
<dbReference type="EMBL" id="FNBW01000021">
    <property type="protein sequence ID" value="SDG53823.1"/>
    <property type="molecule type" value="Genomic_DNA"/>
</dbReference>
<reference evidence="2 3" key="1">
    <citation type="submission" date="2016-10" db="EMBL/GenBank/DDBJ databases">
        <authorList>
            <person name="Varghese N."/>
            <person name="Submissions S."/>
        </authorList>
    </citation>
    <scope>NUCLEOTIDE SEQUENCE [LARGE SCALE GENOMIC DNA]</scope>
    <source>
        <strain evidence="2 3">DSM 18839</strain>
    </source>
</reference>
<feature type="signal peptide" evidence="1">
    <location>
        <begin position="1"/>
        <end position="26"/>
    </location>
</feature>
<organism evidence="2 3">
    <name type="scientific">Thalassobaculum litoreum DSM 18839</name>
    <dbReference type="NCBI Taxonomy" id="1123362"/>
    <lineage>
        <taxon>Bacteria</taxon>
        <taxon>Pseudomonadati</taxon>
        <taxon>Pseudomonadota</taxon>
        <taxon>Alphaproteobacteria</taxon>
        <taxon>Rhodospirillales</taxon>
        <taxon>Thalassobaculaceae</taxon>
        <taxon>Thalassobaculum</taxon>
    </lineage>
</organism>
<dbReference type="Proteomes" id="UP000198615">
    <property type="component" value="Unassembled WGS sequence"/>
</dbReference>
<feature type="chain" id="PRO_5034868274" evidence="1">
    <location>
        <begin position="27"/>
        <end position="250"/>
    </location>
</feature>
<comment type="caution">
    <text evidence="2">The sequence shown here is derived from an EMBL/GenBank/DDBJ whole genome shotgun (WGS) entry which is preliminary data.</text>
</comment>
<accession>A0A8G2BME8</accession>
<sequence length="250" mass="27413">MIPIIRKRLAIAIVASTCVLAPPAKAFTVFDPANFSQNIQQVAESIKAFYQRHEQTIQLMMVVGQTALSVATLQNGNYSGVASSLANLAGVDQDYSGAIRNAQDLIMRSQQLMNLAQRVKTPQDAVAAADIAMTLSQNVMNDSAALLGRLEPMAVSQQRLMLAMTASEFAVGQTQATQAQSQVDAIRTQIEAQSYEIQRLQLANSLAKEQQAMIEREVAAFRFQEENRVLAEPVKKGAVPDDWWKPKTTF</sequence>